<dbReference type="InterPro" id="IPR007366">
    <property type="entry name" value="DUF432"/>
</dbReference>
<keyword evidence="3" id="KW-1185">Reference proteome</keyword>
<gene>
    <name evidence="2" type="ORF">CYPRO_1095</name>
</gene>
<proteinExistence type="predicted"/>
<evidence type="ECO:0000313" key="2">
    <source>
        <dbReference type="EMBL" id="AXJ00360.1"/>
    </source>
</evidence>
<dbReference type="EMBL" id="CP027806">
    <property type="protein sequence ID" value="AXJ00360.1"/>
    <property type="molecule type" value="Genomic_DNA"/>
</dbReference>
<evidence type="ECO:0008006" key="4">
    <source>
        <dbReference type="Google" id="ProtNLM"/>
    </source>
</evidence>
<dbReference type="Pfam" id="PF04254">
    <property type="entry name" value="DUF432"/>
    <property type="match status" value="1"/>
</dbReference>
<feature type="region of interest" description="Disordered" evidence="1">
    <location>
        <begin position="44"/>
        <end position="76"/>
    </location>
</feature>
<evidence type="ECO:0000256" key="1">
    <source>
        <dbReference type="SAM" id="MobiDB-lite"/>
    </source>
</evidence>
<dbReference type="KEGG" id="cprv:CYPRO_1095"/>
<feature type="compositionally biased region" description="Acidic residues" evidence="1">
    <location>
        <begin position="47"/>
        <end position="72"/>
    </location>
</feature>
<evidence type="ECO:0000313" key="3">
    <source>
        <dbReference type="Proteomes" id="UP000254808"/>
    </source>
</evidence>
<dbReference type="AlphaFoldDB" id="A0A345UIQ8"/>
<sequence length="284" mass="32292">MIWGDYSLEDGVRKSVCLDDLLNIHLKGNGSELWLAYDRNRELPPDINDEDDADHDGGADDDEGQASSDDTDHDVHTIDENQWTRWRLRSAKPVISLSPAFPNLPFVVHPEHNYQLAPGAETRLFMRIPVAVTVADKTDNNLRLTEINAVELVKTWFGTFESGEVCYWVKTVASLKVRPEMVRAHRCYCPVLIRNESDDFLHIEKICLRVERLSIFEKNGMLWSDQMRVVHKGGDNFSDLTVDGRPPAEAEGATLLTRPRNPVREGIALRTFKALNQLPVINMF</sequence>
<reference evidence="2 3" key="1">
    <citation type="submission" date="2018-03" db="EMBL/GenBank/DDBJ databases">
        <title>Phenotypic and genomic properties of Cyclonatronum proteinivorum gen. nov., sp. nov., a haloalkaliphilic bacteroidete from soda lakes possessing Na+-translocating rhodopsin.</title>
        <authorList>
            <person name="Toshchakov S.V."/>
            <person name="Korzhenkov A."/>
            <person name="Samarov N.I."/>
            <person name="Kublanov I.V."/>
            <person name="Muntyan M.S."/>
            <person name="Sorokin D.Y."/>
        </authorList>
    </citation>
    <scope>NUCLEOTIDE SEQUENCE [LARGE SCALE GENOMIC DNA]</scope>
    <source>
        <strain evidence="2 3">Omega</strain>
    </source>
</reference>
<dbReference type="RefSeq" id="WP_114983632.1">
    <property type="nucleotide sequence ID" value="NZ_CP027806.1"/>
</dbReference>
<organism evidence="2 3">
    <name type="scientific">Cyclonatronum proteinivorum</name>
    <dbReference type="NCBI Taxonomy" id="1457365"/>
    <lineage>
        <taxon>Bacteria</taxon>
        <taxon>Pseudomonadati</taxon>
        <taxon>Balneolota</taxon>
        <taxon>Balneolia</taxon>
        <taxon>Balneolales</taxon>
        <taxon>Cyclonatronaceae</taxon>
        <taxon>Cyclonatronum</taxon>
    </lineage>
</organism>
<name>A0A345UIQ8_9BACT</name>
<dbReference type="OrthoDB" id="5408470at2"/>
<protein>
    <recommendedName>
        <fullName evidence="4">DUF432 domain-containing protein</fullName>
    </recommendedName>
</protein>
<dbReference type="Proteomes" id="UP000254808">
    <property type="component" value="Chromosome"/>
</dbReference>
<accession>A0A345UIQ8</accession>